<dbReference type="AlphaFoldDB" id="A0A2P7Z296"/>
<evidence type="ECO:0000313" key="2">
    <source>
        <dbReference type="Proteomes" id="UP000243723"/>
    </source>
</evidence>
<dbReference type="GO" id="GO:0005737">
    <property type="term" value="C:cytoplasm"/>
    <property type="evidence" value="ECO:0007669"/>
    <property type="project" value="TreeGrafter"/>
</dbReference>
<gene>
    <name evidence="1" type="ORF">B9Z65_4253</name>
</gene>
<evidence type="ECO:0000313" key="1">
    <source>
        <dbReference type="EMBL" id="PSK42339.1"/>
    </source>
</evidence>
<dbReference type="Proteomes" id="UP000243723">
    <property type="component" value="Unassembled WGS sequence"/>
</dbReference>
<organism evidence="1 2">
    <name type="scientific">Elsinoe australis</name>
    <dbReference type="NCBI Taxonomy" id="40998"/>
    <lineage>
        <taxon>Eukaryota</taxon>
        <taxon>Fungi</taxon>
        <taxon>Dikarya</taxon>
        <taxon>Ascomycota</taxon>
        <taxon>Pezizomycotina</taxon>
        <taxon>Dothideomycetes</taxon>
        <taxon>Dothideomycetidae</taxon>
        <taxon>Myriangiales</taxon>
        <taxon>Elsinoaceae</taxon>
        <taxon>Elsinoe</taxon>
    </lineage>
</organism>
<comment type="caution">
    <text evidence="1">The sequence shown here is derived from an EMBL/GenBank/DDBJ whole genome shotgun (WGS) entry which is preliminary data.</text>
</comment>
<name>A0A2P7Z296_9PEZI</name>
<proteinExistence type="predicted"/>
<dbReference type="InterPro" id="IPR055323">
    <property type="entry name" value="C57A10.07/YOR238W"/>
</dbReference>
<protein>
    <recommendedName>
        <fullName evidence="3">DUF218 domain-containing protein</fullName>
    </recommendedName>
</protein>
<keyword evidence="2" id="KW-1185">Reference proteome</keyword>
<reference evidence="1 2" key="1">
    <citation type="submission" date="2017-05" db="EMBL/GenBank/DDBJ databases">
        <title>Draft genome sequence of Elsinoe australis.</title>
        <authorList>
            <person name="Cheng Q."/>
        </authorList>
    </citation>
    <scope>NUCLEOTIDE SEQUENCE [LARGE SCALE GENOMIC DNA]</scope>
    <source>
        <strain evidence="1 2">NL1</strain>
    </source>
</reference>
<accession>A0A2P7Z296</accession>
<sequence>MTAARQLERSTSFIMFSGGRTDPAINDSEANSYGKAFLRLLQTQDFLQRESVRDALASGRWAIEENATDSYQNLLFSIIQFRRCTGRYPEHITVITHAFKTRRFLDLHAPAIRWPQDCIRVIGVDPEWGIPQEQVATAKLEEINAIRPFTDDPYGVREILGGKRTSRQWNPSKLHDIGLDIQPEVQALLMWDQTTQFTGELPWSQSSKNPAQES</sequence>
<dbReference type="PANTHER" id="PTHR28110:SF1">
    <property type="entry name" value="TRANSMEMBRANE PROTEIN"/>
    <property type="match status" value="1"/>
</dbReference>
<dbReference type="EMBL" id="NHZQ01000335">
    <property type="protein sequence ID" value="PSK42339.1"/>
    <property type="molecule type" value="Genomic_DNA"/>
</dbReference>
<dbReference type="OrthoDB" id="4347at2759"/>
<evidence type="ECO:0008006" key="3">
    <source>
        <dbReference type="Google" id="ProtNLM"/>
    </source>
</evidence>
<dbReference type="PANTHER" id="PTHR28110">
    <property type="entry name" value="TRANSMEMBRANE PROTEIN"/>
    <property type="match status" value="1"/>
</dbReference>